<reference evidence="2 3" key="1">
    <citation type="submission" date="2024-04" db="EMBL/GenBank/DDBJ databases">
        <authorList>
            <person name="Fracassetti M."/>
        </authorList>
    </citation>
    <scope>NUCLEOTIDE SEQUENCE [LARGE SCALE GENOMIC DNA]</scope>
</reference>
<protein>
    <submittedName>
        <fullName evidence="2">Uncharacterized protein</fullName>
    </submittedName>
</protein>
<accession>A0AAV2DH64</accession>
<name>A0AAV2DH64_9ROSI</name>
<keyword evidence="1" id="KW-0732">Signal</keyword>
<dbReference type="AlphaFoldDB" id="A0AAV2DH64"/>
<evidence type="ECO:0000313" key="3">
    <source>
        <dbReference type="Proteomes" id="UP001497516"/>
    </source>
</evidence>
<organism evidence="2 3">
    <name type="scientific">Linum trigynum</name>
    <dbReference type="NCBI Taxonomy" id="586398"/>
    <lineage>
        <taxon>Eukaryota</taxon>
        <taxon>Viridiplantae</taxon>
        <taxon>Streptophyta</taxon>
        <taxon>Embryophyta</taxon>
        <taxon>Tracheophyta</taxon>
        <taxon>Spermatophyta</taxon>
        <taxon>Magnoliopsida</taxon>
        <taxon>eudicotyledons</taxon>
        <taxon>Gunneridae</taxon>
        <taxon>Pentapetalae</taxon>
        <taxon>rosids</taxon>
        <taxon>fabids</taxon>
        <taxon>Malpighiales</taxon>
        <taxon>Linaceae</taxon>
        <taxon>Linum</taxon>
    </lineage>
</organism>
<proteinExistence type="predicted"/>
<feature type="signal peptide" evidence="1">
    <location>
        <begin position="1"/>
        <end position="17"/>
    </location>
</feature>
<gene>
    <name evidence="2" type="ORF">LTRI10_LOCUS14215</name>
</gene>
<feature type="chain" id="PRO_5043841901" evidence="1">
    <location>
        <begin position="18"/>
        <end position="170"/>
    </location>
</feature>
<sequence length="170" mass="17773">MATIWGMAGILFSWVEAWNDAVEKAVVVDTRVDGLASSDHHFFRNLQFATRAGIPFKLSLPRLATAWLFRTTTTDGKIDSAAFILRGATTIDGCSMVMIGSATISLANFVVVVVGMEMAVVGGDDTIVMASARVGAAAAIASSPRTEATASLGSRDSEVTTVVTVLVMAA</sequence>
<keyword evidence="3" id="KW-1185">Reference proteome</keyword>
<evidence type="ECO:0000256" key="1">
    <source>
        <dbReference type="SAM" id="SignalP"/>
    </source>
</evidence>
<dbReference type="Proteomes" id="UP001497516">
    <property type="component" value="Chromosome 2"/>
</dbReference>
<dbReference type="EMBL" id="OZ034815">
    <property type="protein sequence ID" value="CAL1372192.1"/>
    <property type="molecule type" value="Genomic_DNA"/>
</dbReference>
<evidence type="ECO:0000313" key="2">
    <source>
        <dbReference type="EMBL" id="CAL1372192.1"/>
    </source>
</evidence>